<organism evidence="2 3">
    <name type="scientific">Candidatus Magnetoglobus multicellularis str. Araruama</name>
    <dbReference type="NCBI Taxonomy" id="890399"/>
    <lineage>
        <taxon>Bacteria</taxon>
        <taxon>Pseudomonadati</taxon>
        <taxon>Thermodesulfobacteriota</taxon>
        <taxon>Desulfobacteria</taxon>
        <taxon>Desulfobacterales</taxon>
        <taxon>Desulfobacteraceae</taxon>
        <taxon>Candidatus Magnetoglobus</taxon>
    </lineage>
</organism>
<dbReference type="SUPFAM" id="SSF56112">
    <property type="entry name" value="Protein kinase-like (PK-like)"/>
    <property type="match status" value="1"/>
</dbReference>
<dbReference type="InterPro" id="IPR011009">
    <property type="entry name" value="Kinase-like_dom_sf"/>
</dbReference>
<dbReference type="GO" id="GO:0004672">
    <property type="term" value="F:protein kinase activity"/>
    <property type="evidence" value="ECO:0007669"/>
    <property type="project" value="InterPro"/>
</dbReference>
<protein>
    <recommendedName>
        <fullName evidence="1">Serine-threonine/tyrosine-protein kinase catalytic domain-containing protein</fullName>
    </recommendedName>
</protein>
<dbReference type="InterPro" id="IPR001245">
    <property type="entry name" value="Ser-Thr/Tyr_kinase_cat_dom"/>
</dbReference>
<dbReference type="EMBL" id="ATBP01000602">
    <property type="protein sequence ID" value="ETR69614.1"/>
    <property type="molecule type" value="Genomic_DNA"/>
</dbReference>
<accession>A0A1V1P484</accession>
<reference evidence="3" key="1">
    <citation type="submission" date="2012-11" db="EMBL/GenBank/DDBJ databases">
        <authorList>
            <person name="Lucero-Rivera Y.E."/>
            <person name="Tovar-Ramirez D."/>
        </authorList>
    </citation>
    <scope>NUCLEOTIDE SEQUENCE [LARGE SCALE GENOMIC DNA]</scope>
    <source>
        <strain evidence="3">Araruama</strain>
    </source>
</reference>
<dbReference type="Proteomes" id="UP000189670">
    <property type="component" value="Unassembled WGS sequence"/>
</dbReference>
<dbReference type="Pfam" id="PF07714">
    <property type="entry name" value="PK_Tyr_Ser-Thr"/>
    <property type="match status" value="1"/>
</dbReference>
<proteinExistence type="predicted"/>
<name>A0A1V1P484_9BACT</name>
<evidence type="ECO:0000313" key="2">
    <source>
        <dbReference type="EMBL" id="ETR69614.1"/>
    </source>
</evidence>
<feature type="domain" description="Serine-threonine/tyrosine-protein kinase catalytic" evidence="1">
    <location>
        <begin position="21"/>
        <end position="103"/>
    </location>
</feature>
<sequence length="131" mass="15115">MEKLFSEQYINFNLIHENHKSRIYRAISKKNNQSVIIKSMNLQYPSEKDIRLFSNGYHIINQLNKPNLIKVYDLKLGHKQAAFVMEDIGGVSLDKFLTSPYLTVDETVSKIFKILLIMSGYQQSTISLTNG</sequence>
<gene>
    <name evidence="2" type="ORF">OMM_09447</name>
</gene>
<evidence type="ECO:0000313" key="3">
    <source>
        <dbReference type="Proteomes" id="UP000189670"/>
    </source>
</evidence>
<dbReference type="Gene3D" id="1.10.510.10">
    <property type="entry name" value="Transferase(Phosphotransferase) domain 1"/>
    <property type="match status" value="1"/>
</dbReference>
<evidence type="ECO:0000259" key="1">
    <source>
        <dbReference type="Pfam" id="PF07714"/>
    </source>
</evidence>
<comment type="caution">
    <text evidence="2">The sequence shown here is derived from an EMBL/GenBank/DDBJ whole genome shotgun (WGS) entry which is preliminary data.</text>
</comment>
<dbReference type="AlphaFoldDB" id="A0A1V1P484"/>